<sequence length="231" mass="25987">MIINDFICIFYSLFRFDNSSLSEISCSSLVSALKSNPSHLRELDLSQNDLQDSGLKDLCGFLKSPHCRLETLRLENCSLSEISCSSLGSALKSNPSRLRELDLSRNYLEDSGLKDLCGFLKSPHCRLETLRLICSSLSEINCSSLVSALKSNPSHLRELDLSWNNDLKDSGLKDLCGFLKSPHCRLETLRSDSCFISALRLICFHFPRNLLTWSIIRIIMFTLTTDPKAVT</sequence>
<dbReference type="SUPFAM" id="SSF52047">
    <property type="entry name" value="RNI-like"/>
    <property type="match status" value="1"/>
</dbReference>
<keyword evidence="4" id="KW-1185">Reference proteome</keyword>
<dbReference type="PROSITE" id="PS51450">
    <property type="entry name" value="LRR"/>
    <property type="match status" value="2"/>
</dbReference>
<dbReference type="Pfam" id="PF00560">
    <property type="entry name" value="LRR_1"/>
    <property type="match status" value="1"/>
</dbReference>
<organism evidence="3 4">
    <name type="scientific">Echeneis naucrates</name>
    <name type="common">Live sharksucker</name>
    <dbReference type="NCBI Taxonomy" id="173247"/>
    <lineage>
        <taxon>Eukaryota</taxon>
        <taxon>Metazoa</taxon>
        <taxon>Chordata</taxon>
        <taxon>Craniata</taxon>
        <taxon>Vertebrata</taxon>
        <taxon>Euteleostomi</taxon>
        <taxon>Actinopterygii</taxon>
        <taxon>Neopterygii</taxon>
        <taxon>Teleostei</taxon>
        <taxon>Neoteleostei</taxon>
        <taxon>Acanthomorphata</taxon>
        <taxon>Carangaria</taxon>
        <taxon>Carangiformes</taxon>
        <taxon>Echeneidae</taxon>
        <taxon>Echeneis</taxon>
    </lineage>
</organism>
<dbReference type="Pfam" id="PF13516">
    <property type="entry name" value="LRR_6"/>
    <property type="match status" value="3"/>
</dbReference>
<evidence type="ECO:0000256" key="2">
    <source>
        <dbReference type="ARBA" id="ARBA00022737"/>
    </source>
</evidence>
<dbReference type="OMA" id="MCIERCA"/>
<dbReference type="PANTHER" id="PTHR24106">
    <property type="entry name" value="NACHT, LRR AND CARD DOMAINS-CONTAINING"/>
    <property type="match status" value="1"/>
</dbReference>
<name>A0A665SVB3_ECHNA</name>
<reference evidence="3" key="3">
    <citation type="submission" date="2025-09" db="UniProtKB">
        <authorList>
            <consortium name="Ensembl"/>
        </authorList>
    </citation>
    <scope>IDENTIFICATION</scope>
</reference>
<dbReference type="InterPro" id="IPR032675">
    <property type="entry name" value="LRR_dom_sf"/>
</dbReference>
<protein>
    <recommendedName>
        <fullName evidence="5">NACHT LRR and PYD domain-containing protein</fullName>
    </recommendedName>
</protein>
<keyword evidence="1" id="KW-0433">Leucine-rich repeat</keyword>
<dbReference type="InterPro" id="IPR051261">
    <property type="entry name" value="NLR"/>
</dbReference>
<dbReference type="Proteomes" id="UP000472264">
    <property type="component" value="Chromosome 2"/>
</dbReference>
<reference evidence="3" key="2">
    <citation type="submission" date="2025-08" db="UniProtKB">
        <authorList>
            <consortium name="Ensembl"/>
        </authorList>
    </citation>
    <scope>IDENTIFICATION</scope>
</reference>
<dbReference type="Ensembl" id="ENSENLT00000001175.1">
    <property type="protein sequence ID" value="ENSENLP00000001030.1"/>
    <property type="gene ID" value="ENSENLG00000000680.1"/>
</dbReference>
<accession>A0A665SVB3</accession>
<evidence type="ECO:0000313" key="4">
    <source>
        <dbReference type="Proteomes" id="UP000472264"/>
    </source>
</evidence>
<keyword evidence="2" id="KW-0677">Repeat</keyword>
<dbReference type="AlphaFoldDB" id="A0A665SVB3"/>
<reference evidence="3" key="1">
    <citation type="submission" date="2021-04" db="EMBL/GenBank/DDBJ databases">
        <authorList>
            <consortium name="Wellcome Sanger Institute Data Sharing"/>
        </authorList>
    </citation>
    <scope>NUCLEOTIDE SEQUENCE [LARGE SCALE GENOMIC DNA]</scope>
</reference>
<dbReference type="SMART" id="SM00368">
    <property type="entry name" value="LRR_RI"/>
    <property type="match status" value="5"/>
</dbReference>
<dbReference type="InterPro" id="IPR001611">
    <property type="entry name" value="Leu-rich_rpt"/>
</dbReference>
<dbReference type="InParanoid" id="A0A665SVB3"/>
<evidence type="ECO:0008006" key="5">
    <source>
        <dbReference type="Google" id="ProtNLM"/>
    </source>
</evidence>
<proteinExistence type="predicted"/>
<evidence type="ECO:0000256" key="1">
    <source>
        <dbReference type="ARBA" id="ARBA00022614"/>
    </source>
</evidence>
<evidence type="ECO:0000313" key="3">
    <source>
        <dbReference type="Ensembl" id="ENSENLP00000001030.1"/>
    </source>
</evidence>
<dbReference type="Gene3D" id="3.80.10.10">
    <property type="entry name" value="Ribonuclease Inhibitor"/>
    <property type="match status" value="1"/>
</dbReference>